<comment type="caution">
    <text evidence="1">The sequence shown here is derived from an EMBL/GenBank/DDBJ whole genome shotgun (WGS) entry which is preliminary data.</text>
</comment>
<gene>
    <name evidence="1" type="ORF">RIF25_12915</name>
</gene>
<dbReference type="RefSeq" id="WP_322878940.1">
    <property type="nucleotide sequence ID" value="NZ_JAVMIP010000015.1"/>
</dbReference>
<organism evidence="1 2">
    <name type="scientific">Pseudocalidococcus azoricus BACA0444</name>
    <dbReference type="NCBI Taxonomy" id="2918990"/>
    <lineage>
        <taxon>Bacteria</taxon>
        <taxon>Bacillati</taxon>
        <taxon>Cyanobacteriota</taxon>
        <taxon>Cyanophyceae</taxon>
        <taxon>Acaryochloridales</taxon>
        <taxon>Thermosynechococcaceae</taxon>
        <taxon>Pseudocalidococcus</taxon>
        <taxon>Pseudocalidococcus azoricus</taxon>
    </lineage>
</organism>
<dbReference type="Proteomes" id="UP001268256">
    <property type="component" value="Unassembled WGS sequence"/>
</dbReference>
<sequence length="90" mass="10283">MSQYTIDVEQILNLIKKLSSEDKIVVLTALTQEVHSVDPEMSPEVDAESKLWLDSNLADLSSTDWEENNFRLEHPVEYIPNQGLAIRVNE</sequence>
<dbReference type="AlphaFoldDB" id="A0AAE4JZ47"/>
<protein>
    <submittedName>
        <fullName evidence="1">Uncharacterized protein</fullName>
    </submittedName>
</protein>
<evidence type="ECO:0000313" key="1">
    <source>
        <dbReference type="EMBL" id="MDS3861704.1"/>
    </source>
</evidence>
<keyword evidence="2" id="KW-1185">Reference proteome</keyword>
<reference evidence="2" key="1">
    <citation type="submission" date="2023-07" db="EMBL/GenBank/DDBJ databases">
        <authorList>
            <person name="Luz R."/>
            <person name="Cordeiro R."/>
            <person name="Fonseca A."/>
            <person name="Goncalves V."/>
        </authorList>
    </citation>
    <scope>NUCLEOTIDE SEQUENCE [LARGE SCALE GENOMIC DNA]</scope>
    <source>
        <strain evidence="2">BACA0444</strain>
    </source>
</reference>
<evidence type="ECO:0000313" key="2">
    <source>
        <dbReference type="Proteomes" id="UP001268256"/>
    </source>
</evidence>
<proteinExistence type="predicted"/>
<name>A0AAE4JZ47_9CYAN</name>
<accession>A0AAE4JZ47</accession>
<dbReference type="EMBL" id="JAVMIP010000015">
    <property type="protein sequence ID" value="MDS3861704.1"/>
    <property type="molecule type" value="Genomic_DNA"/>
</dbReference>